<keyword evidence="3" id="KW-0614">Plasmid</keyword>
<accession>A0A1B2EV83</accession>
<gene>
    <name evidence="3" type="ORF">BB934_37320</name>
</gene>
<protein>
    <recommendedName>
        <fullName evidence="2">Integrase catalytic domain-containing protein</fullName>
    </recommendedName>
</protein>
<geneLocation type="plasmid" evidence="3">
    <name>unnamed3</name>
</geneLocation>
<feature type="compositionally biased region" description="Basic and acidic residues" evidence="1">
    <location>
        <begin position="302"/>
        <end position="317"/>
    </location>
</feature>
<dbReference type="InterPro" id="IPR047797">
    <property type="entry name" value="ISNCY_transpos"/>
</dbReference>
<sequence>MTVVSMSAKEFSRLDVLMDLEARRVTVRDACGLLRLKRRQVFRLLKDFRQHGAVCLVSKRRGQPGNNRLPASVRDLVMTLIKERYADFGPTLVAEKLLEVHDCRVSRETLRKWMIEDGLWLDRRRRLPSVHQPRNRRERRGELIQIDGSKHWWFENRGPQCTLLAYIDDATSQLMHAAFVPSESTFDYLRETHEYVTAHGRPIAFYSDKHAIFRVSNTEAESGDGMTQFGRALHELNIDILCANTPAAKGRVERSFGTLQDRLVKEMRLAGISTIEAANAFLPGFLADHNRRFAKEPISPSDAHRPVPQDMDGRGDDPAGLSGLTRNLTLQYDKVLFLLEPTELTRPLARQRVTVIDYPDGRLAIRHQIGGIDPQVGPFALDRAREEGVDALVDLLAQARDLALRDAGRPHGFDEIVHGAGRDAMNVGLLDHGRERLLGGAPRLEKDRKVGALAQLGDGKIDPAGAGVPGPLPVSIAVSEALRAAYAGGSSGQGLHLEAHQALGGKSEHVTDEIGIGPLFDQLDQGHSLVGHRRLRGQGQVSLPEL</sequence>
<feature type="region of interest" description="Disordered" evidence="1">
    <location>
        <begin position="296"/>
        <end position="319"/>
    </location>
</feature>
<dbReference type="Gene3D" id="3.30.420.10">
    <property type="entry name" value="Ribonuclease H-like superfamily/Ribonuclease H"/>
    <property type="match status" value="1"/>
</dbReference>
<feature type="domain" description="Integrase catalytic" evidence="2">
    <location>
        <begin position="129"/>
        <end position="314"/>
    </location>
</feature>
<dbReference type="PANTHER" id="PTHR35004">
    <property type="entry name" value="TRANSPOSASE RV3428C-RELATED"/>
    <property type="match status" value="1"/>
</dbReference>
<dbReference type="KEGG" id="moc:BB934_37320"/>
<dbReference type="InterPro" id="IPR012337">
    <property type="entry name" value="RNaseH-like_sf"/>
</dbReference>
<dbReference type="GO" id="GO:0015074">
    <property type="term" value="P:DNA integration"/>
    <property type="evidence" value="ECO:0007669"/>
    <property type="project" value="InterPro"/>
</dbReference>
<dbReference type="AlphaFoldDB" id="A0A1B2EV83"/>
<reference evidence="3" key="1">
    <citation type="submission" date="2016-07" db="EMBL/GenBank/DDBJ databases">
        <title>Microvirga ossetica sp. nov. a new species of rhizobia isolated from root nodules of the legume species Vicia alpestris Steven originated from North Ossetia region in the Caucasus.</title>
        <authorList>
            <person name="Safronova V.I."/>
            <person name="Kuznetsova I.G."/>
            <person name="Sazanova A.L."/>
            <person name="Belimov A."/>
            <person name="Andronov E."/>
            <person name="Osledkin Y.S."/>
            <person name="Onishchuk O.P."/>
            <person name="Kurchak O.N."/>
            <person name="Shaposhnikov A.I."/>
            <person name="Willems A."/>
            <person name="Tikhonovich I.A."/>
        </authorList>
    </citation>
    <scope>NUCLEOTIDE SEQUENCE [LARGE SCALE GENOMIC DNA]</scope>
    <source>
        <strain evidence="3">V5/3M</strain>
        <plasmid evidence="3">unnamed3</plasmid>
    </source>
</reference>
<evidence type="ECO:0000313" key="3">
    <source>
        <dbReference type="EMBL" id="ANY83874.1"/>
    </source>
</evidence>
<dbReference type="EMBL" id="CP016618">
    <property type="protein sequence ID" value="ANY83874.1"/>
    <property type="molecule type" value="Genomic_DNA"/>
</dbReference>
<dbReference type="PROSITE" id="PS50994">
    <property type="entry name" value="INTEGRASE"/>
    <property type="match status" value="1"/>
</dbReference>
<dbReference type="InterPro" id="IPR009057">
    <property type="entry name" value="Homeodomain-like_sf"/>
</dbReference>
<dbReference type="GO" id="GO:0003676">
    <property type="term" value="F:nucleic acid binding"/>
    <property type="evidence" value="ECO:0007669"/>
    <property type="project" value="InterPro"/>
</dbReference>
<dbReference type="SUPFAM" id="SSF53098">
    <property type="entry name" value="Ribonuclease H-like"/>
    <property type="match status" value="1"/>
</dbReference>
<dbReference type="PANTHER" id="PTHR35004:SF7">
    <property type="entry name" value="INTEGRASE PROTEIN"/>
    <property type="match status" value="1"/>
</dbReference>
<proteinExistence type="predicted"/>
<dbReference type="SUPFAM" id="SSF46689">
    <property type="entry name" value="Homeodomain-like"/>
    <property type="match status" value="1"/>
</dbReference>
<dbReference type="InterPro" id="IPR036397">
    <property type="entry name" value="RNaseH_sf"/>
</dbReference>
<evidence type="ECO:0000259" key="2">
    <source>
        <dbReference type="PROSITE" id="PS50994"/>
    </source>
</evidence>
<name>A0A1B2EV83_9HYPH</name>
<dbReference type="InterPro" id="IPR001584">
    <property type="entry name" value="Integrase_cat-core"/>
</dbReference>
<evidence type="ECO:0000256" key="1">
    <source>
        <dbReference type="SAM" id="MobiDB-lite"/>
    </source>
</evidence>
<dbReference type="Pfam" id="PF13551">
    <property type="entry name" value="HTH_29"/>
    <property type="match status" value="1"/>
</dbReference>
<organism evidence="3">
    <name type="scientific">Microvirga ossetica</name>
    <dbReference type="NCBI Taxonomy" id="1882682"/>
    <lineage>
        <taxon>Bacteria</taxon>
        <taxon>Pseudomonadati</taxon>
        <taxon>Pseudomonadota</taxon>
        <taxon>Alphaproteobacteria</taxon>
        <taxon>Hyphomicrobiales</taxon>
        <taxon>Methylobacteriaceae</taxon>
        <taxon>Microvirga</taxon>
    </lineage>
</organism>
<dbReference type="NCBIfam" id="NF033594">
    <property type="entry name" value="transpos_ISNCY_2"/>
    <property type="match status" value="1"/>
</dbReference>